<name>A0AAD5N955_PARTN</name>
<dbReference type="Proteomes" id="UP001196413">
    <property type="component" value="Unassembled WGS sequence"/>
</dbReference>
<feature type="region of interest" description="Disordered" evidence="1">
    <location>
        <begin position="1"/>
        <end position="37"/>
    </location>
</feature>
<sequence length="105" mass="11721">MTRIKKTARMSATEKALQKRHALEEDHSRSEMAPSKKTTLESIAVKVYRKQLSSVVLRAFAQSTKMVPMKMTARMSTAEEVCRKQPSPKVPGEFAPPIGESLTIC</sequence>
<comment type="caution">
    <text evidence="2">The sequence shown here is derived from an EMBL/GenBank/DDBJ whole genome shotgun (WGS) entry which is preliminary data.</text>
</comment>
<evidence type="ECO:0000313" key="3">
    <source>
        <dbReference type="Proteomes" id="UP001196413"/>
    </source>
</evidence>
<dbReference type="AlphaFoldDB" id="A0AAD5N955"/>
<feature type="compositionally biased region" description="Basic and acidic residues" evidence="1">
    <location>
        <begin position="21"/>
        <end position="30"/>
    </location>
</feature>
<protein>
    <submittedName>
        <fullName evidence="2">Uncharacterized protein</fullName>
    </submittedName>
</protein>
<evidence type="ECO:0000313" key="2">
    <source>
        <dbReference type="EMBL" id="KAJ1365092.1"/>
    </source>
</evidence>
<keyword evidence="3" id="KW-1185">Reference proteome</keyword>
<organism evidence="2 3">
    <name type="scientific">Parelaphostrongylus tenuis</name>
    <name type="common">Meningeal worm</name>
    <dbReference type="NCBI Taxonomy" id="148309"/>
    <lineage>
        <taxon>Eukaryota</taxon>
        <taxon>Metazoa</taxon>
        <taxon>Ecdysozoa</taxon>
        <taxon>Nematoda</taxon>
        <taxon>Chromadorea</taxon>
        <taxon>Rhabditida</taxon>
        <taxon>Rhabditina</taxon>
        <taxon>Rhabditomorpha</taxon>
        <taxon>Strongyloidea</taxon>
        <taxon>Metastrongylidae</taxon>
        <taxon>Parelaphostrongylus</taxon>
    </lineage>
</organism>
<gene>
    <name evidence="2" type="ORF">KIN20_025316</name>
</gene>
<evidence type="ECO:0000256" key="1">
    <source>
        <dbReference type="SAM" id="MobiDB-lite"/>
    </source>
</evidence>
<dbReference type="EMBL" id="JAHQIW010005172">
    <property type="protein sequence ID" value="KAJ1365092.1"/>
    <property type="molecule type" value="Genomic_DNA"/>
</dbReference>
<accession>A0AAD5N955</accession>
<reference evidence="2" key="1">
    <citation type="submission" date="2021-06" db="EMBL/GenBank/DDBJ databases">
        <title>Parelaphostrongylus tenuis whole genome reference sequence.</title>
        <authorList>
            <person name="Garwood T.J."/>
            <person name="Larsen P.A."/>
            <person name="Fountain-Jones N.M."/>
            <person name="Garbe J.R."/>
            <person name="Macchietto M.G."/>
            <person name="Kania S.A."/>
            <person name="Gerhold R.W."/>
            <person name="Richards J.E."/>
            <person name="Wolf T.M."/>
        </authorList>
    </citation>
    <scope>NUCLEOTIDE SEQUENCE</scope>
    <source>
        <strain evidence="2">MNPRO001-30</strain>
        <tissue evidence="2">Meninges</tissue>
    </source>
</reference>
<proteinExistence type="predicted"/>